<protein>
    <submittedName>
        <fullName evidence="1">Flagellar assembly protein FliH</fullName>
    </submittedName>
</protein>
<accession>A0A4R2RPQ8</accession>
<proteinExistence type="predicted"/>
<dbReference type="OrthoDB" id="7870971at2"/>
<comment type="caution">
    <text evidence="1">The sequence shown here is derived from an EMBL/GenBank/DDBJ whole genome shotgun (WGS) entry which is preliminary data.</text>
</comment>
<dbReference type="Proteomes" id="UP000295050">
    <property type="component" value="Unassembled WGS sequence"/>
</dbReference>
<dbReference type="RefSeq" id="WP_132951352.1">
    <property type="nucleotide sequence ID" value="NZ_SLXU01000006.1"/>
</dbReference>
<reference evidence="1 2" key="1">
    <citation type="submission" date="2019-03" db="EMBL/GenBank/DDBJ databases">
        <title>Genomic Encyclopedia of Type Strains, Phase IV (KMG-IV): sequencing the most valuable type-strain genomes for metagenomic binning, comparative biology and taxonomic classification.</title>
        <authorList>
            <person name="Goeker M."/>
        </authorList>
    </citation>
    <scope>NUCLEOTIDE SEQUENCE [LARGE SCALE GENOMIC DNA]</scope>
    <source>
        <strain evidence="1 2">DSM 24766</strain>
    </source>
</reference>
<keyword evidence="1" id="KW-0969">Cilium</keyword>
<dbReference type="EMBL" id="SLXU01000006">
    <property type="protein sequence ID" value="TCP61175.1"/>
    <property type="molecule type" value="Genomic_DNA"/>
</dbReference>
<dbReference type="AlphaFoldDB" id="A0A4R2RPQ8"/>
<name>A0A4R2RPQ8_9RHOB</name>
<sequence>MRAFPLEDFAARADDEPLPQAEDRLRAYEEGYKAGWDDAAAAEAQAQDHITAEFGKTLGDMAFGYHEARAHIMGGLAPLLSAMVDCVLPTLASKGFARTVADSVLPLARDLADRPLELHVCPENAPALEPLLADMPNLPLTLIRDDSLGPGQALLSTPRQAREIDLDAMLRDLGTALDDFLAPNTEETRRHG</sequence>
<keyword evidence="2" id="KW-1185">Reference proteome</keyword>
<keyword evidence="1" id="KW-0966">Cell projection</keyword>
<evidence type="ECO:0000313" key="2">
    <source>
        <dbReference type="Proteomes" id="UP000295050"/>
    </source>
</evidence>
<gene>
    <name evidence="1" type="ORF">EV663_106123</name>
</gene>
<organism evidence="1 2">
    <name type="scientific">Rhodovulum bhavnagarense</name>
    <dbReference type="NCBI Taxonomy" id="992286"/>
    <lineage>
        <taxon>Bacteria</taxon>
        <taxon>Pseudomonadati</taxon>
        <taxon>Pseudomonadota</taxon>
        <taxon>Alphaproteobacteria</taxon>
        <taxon>Rhodobacterales</taxon>
        <taxon>Paracoccaceae</taxon>
        <taxon>Rhodovulum</taxon>
    </lineage>
</organism>
<keyword evidence="1" id="KW-0282">Flagellum</keyword>
<evidence type="ECO:0000313" key="1">
    <source>
        <dbReference type="EMBL" id="TCP61175.1"/>
    </source>
</evidence>